<dbReference type="SUPFAM" id="SSF51556">
    <property type="entry name" value="Metallo-dependent hydrolases"/>
    <property type="match status" value="1"/>
</dbReference>
<dbReference type="GO" id="GO:0016810">
    <property type="term" value="F:hydrolase activity, acting on carbon-nitrogen (but not peptide) bonds"/>
    <property type="evidence" value="ECO:0007669"/>
    <property type="project" value="InterPro"/>
</dbReference>
<dbReference type="InterPro" id="IPR032466">
    <property type="entry name" value="Metal_Hydrolase"/>
</dbReference>
<dbReference type="Gene3D" id="2.30.40.10">
    <property type="entry name" value="Urease, subunit C, domain 1"/>
    <property type="match status" value="1"/>
</dbReference>
<feature type="domain" description="Amidohydrolase-related" evidence="2">
    <location>
        <begin position="54"/>
        <end position="404"/>
    </location>
</feature>
<name>A0A0D1JRY6_9MYCO</name>
<evidence type="ECO:0000313" key="3">
    <source>
        <dbReference type="EMBL" id="KIU15349.1"/>
    </source>
</evidence>
<sequence length="464" mass="49380">MSRILLRGAQVITMAPDRPDTERIDILVEDDRIAAMGDHLDPAGADVVDLKNRIVIPGLVNAHLHTWQTALRFAGGDWSLLEYLAHTHGHVARRYGPDDMQIGTLAGALNQINCGTTTIADWCHNCLTPAHADAAIDALNVAGIRAVFFHGTPHGGPTKPHDVFEVDRLLSGPIANSALLTAGMAIKGPQLSAPDVTIADLRAALERGVIASMHQSAGTPGHGWNAVGAAGLWGPHANIVHGTGLTDELVKKLADAGVTFTTTPENELGQGHCTAITEQLVRAGGAPSLGTDTETAVSGEVLTAARITLARQRGLAHEQEFHRTGMGAPTAGLTSKQALSWATVHGARALGLADKVGYLSPGMQADIVVIDARALNLWPAHDPVTAALQASIANIEAVMIAGRWRKRHHTLVDADVDDVKDRLQQSGERFAHKIRASGPLARTRRRVVRTVVRRHLRRQTRSAG</sequence>
<dbReference type="Proteomes" id="UP000032221">
    <property type="component" value="Unassembled WGS sequence"/>
</dbReference>
<keyword evidence="1" id="KW-0378">Hydrolase</keyword>
<protein>
    <submittedName>
        <fullName evidence="3">Cytosine deaminase</fullName>
    </submittedName>
</protein>
<dbReference type="RefSeq" id="WP_043986850.1">
    <property type="nucleotide sequence ID" value="NZ_JXST01000028.1"/>
</dbReference>
<dbReference type="InterPro" id="IPR006680">
    <property type="entry name" value="Amidohydro-rel"/>
</dbReference>
<dbReference type="InterPro" id="IPR050287">
    <property type="entry name" value="MTA/SAH_deaminase"/>
</dbReference>
<evidence type="ECO:0000256" key="1">
    <source>
        <dbReference type="ARBA" id="ARBA00022801"/>
    </source>
</evidence>
<dbReference type="PATRIC" id="fig|280871.6.peg.3940"/>
<accession>A0A0D1JRY6</accession>
<gene>
    <name evidence="3" type="ORF">TL10_19035</name>
</gene>
<organism evidence="3 4">
    <name type="scientific">Mycolicibacterium llatzerense</name>
    <dbReference type="NCBI Taxonomy" id="280871"/>
    <lineage>
        <taxon>Bacteria</taxon>
        <taxon>Bacillati</taxon>
        <taxon>Actinomycetota</taxon>
        <taxon>Actinomycetes</taxon>
        <taxon>Mycobacteriales</taxon>
        <taxon>Mycobacteriaceae</taxon>
        <taxon>Mycolicibacterium</taxon>
    </lineage>
</organism>
<dbReference type="SUPFAM" id="SSF51338">
    <property type="entry name" value="Composite domain of metallo-dependent hydrolases"/>
    <property type="match status" value="1"/>
</dbReference>
<dbReference type="PANTHER" id="PTHR43794">
    <property type="entry name" value="AMINOHYDROLASE SSNA-RELATED"/>
    <property type="match status" value="1"/>
</dbReference>
<dbReference type="NCBIfam" id="NF006056">
    <property type="entry name" value="PRK08204.1"/>
    <property type="match status" value="1"/>
</dbReference>
<evidence type="ECO:0000259" key="2">
    <source>
        <dbReference type="Pfam" id="PF01979"/>
    </source>
</evidence>
<proteinExistence type="predicted"/>
<comment type="caution">
    <text evidence="3">The sequence shown here is derived from an EMBL/GenBank/DDBJ whole genome shotgun (WGS) entry which is preliminary data.</text>
</comment>
<reference evidence="3 4" key="1">
    <citation type="submission" date="2015-01" db="EMBL/GenBank/DDBJ databases">
        <title>Genome sequence of Mycobacterium llatzerense and Mycobacterium immunogenum recovered from brain abscess.</title>
        <authorList>
            <person name="Greninger A.L."/>
            <person name="Langelier C."/>
            <person name="Cunningham G."/>
            <person name="Chiu C.Y."/>
            <person name="Miller S."/>
        </authorList>
    </citation>
    <scope>NUCLEOTIDE SEQUENCE [LARGE SCALE GENOMIC DNA]</scope>
    <source>
        <strain evidence="3 4">CLUC14</strain>
    </source>
</reference>
<dbReference type="AlphaFoldDB" id="A0A0D1JRY6"/>
<evidence type="ECO:0000313" key="4">
    <source>
        <dbReference type="Proteomes" id="UP000032221"/>
    </source>
</evidence>
<dbReference type="Gene3D" id="3.20.20.140">
    <property type="entry name" value="Metal-dependent hydrolases"/>
    <property type="match status" value="1"/>
</dbReference>
<dbReference type="EMBL" id="JXST01000028">
    <property type="protein sequence ID" value="KIU15349.1"/>
    <property type="molecule type" value="Genomic_DNA"/>
</dbReference>
<dbReference type="InterPro" id="IPR011059">
    <property type="entry name" value="Metal-dep_hydrolase_composite"/>
</dbReference>
<dbReference type="Pfam" id="PF01979">
    <property type="entry name" value="Amidohydro_1"/>
    <property type="match status" value="1"/>
</dbReference>
<dbReference type="PANTHER" id="PTHR43794:SF11">
    <property type="entry name" value="AMIDOHYDROLASE-RELATED DOMAIN-CONTAINING PROTEIN"/>
    <property type="match status" value="1"/>
</dbReference>
<dbReference type="STRING" id="280871.TL10_19035"/>
<keyword evidence="4" id="KW-1185">Reference proteome</keyword>